<feature type="non-terminal residue" evidence="2">
    <location>
        <position position="1"/>
    </location>
</feature>
<gene>
    <name evidence="2" type="ORF">A8E72_21245</name>
</gene>
<feature type="region of interest" description="Disordered" evidence="1">
    <location>
        <begin position="70"/>
        <end position="107"/>
    </location>
</feature>
<evidence type="ECO:0000313" key="2">
    <source>
        <dbReference type="EMBL" id="ONU82449.1"/>
    </source>
</evidence>
<reference evidence="2 3" key="1">
    <citation type="submission" date="2016-08" db="EMBL/GenBank/DDBJ databases">
        <authorList>
            <person name="Seilhamer J.J."/>
        </authorList>
    </citation>
    <scope>NUCLEOTIDE SEQUENCE [LARGE SCALE GENOMIC DNA]</scope>
    <source>
        <strain evidence="2 3">VC14762</strain>
    </source>
</reference>
<evidence type="ECO:0000313" key="3">
    <source>
        <dbReference type="Proteomes" id="UP000188543"/>
    </source>
</evidence>
<feature type="compositionally biased region" description="Basic and acidic residues" evidence="1">
    <location>
        <begin position="96"/>
        <end position="107"/>
    </location>
</feature>
<evidence type="ECO:0000256" key="1">
    <source>
        <dbReference type="SAM" id="MobiDB-lite"/>
    </source>
</evidence>
<accession>A0A1V2W125</accession>
<dbReference type="AlphaFoldDB" id="A0A1V2W125"/>
<sequence>ARPAAARAAANAARDATAGIARGGTMRLSQKCHERDYSAARGRMKAVCRTIRRLRRERCATSTRELDWNQGRRVAARRPGEDRPATPAHGLPRRHRCDERRETARRR</sequence>
<dbReference type="Proteomes" id="UP000188543">
    <property type="component" value="Unassembled WGS sequence"/>
</dbReference>
<comment type="caution">
    <text evidence="2">The sequence shown here is derived from an EMBL/GenBank/DDBJ whole genome shotgun (WGS) entry which is preliminary data.</text>
</comment>
<dbReference type="EMBL" id="MUTJ01000068">
    <property type="protein sequence ID" value="ONU82449.1"/>
    <property type="molecule type" value="Genomic_DNA"/>
</dbReference>
<organism evidence="2 3">
    <name type="scientific">Burkholderia cenocepacia</name>
    <dbReference type="NCBI Taxonomy" id="95486"/>
    <lineage>
        <taxon>Bacteria</taxon>
        <taxon>Pseudomonadati</taxon>
        <taxon>Pseudomonadota</taxon>
        <taxon>Betaproteobacteria</taxon>
        <taxon>Burkholderiales</taxon>
        <taxon>Burkholderiaceae</taxon>
        <taxon>Burkholderia</taxon>
        <taxon>Burkholderia cepacia complex</taxon>
    </lineage>
</organism>
<proteinExistence type="predicted"/>
<protein>
    <submittedName>
        <fullName evidence="2">Uncharacterized protein</fullName>
    </submittedName>
</protein>
<name>A0A1V2W125_9BURK</name>